<protein>
    <recommendedName>
        <fullName evidence="3">DUF1996 domain-containing protein</fullName>
    </recommendedName>
</protein>
<evidence type="ECO:0000259" key="3">
    <source>
        <dbReference type="Pfam" id="PF09362"/>
    </source>
</evidence>
<keyword evidence="5" id="KW-1185">Reference proteome</keyword>
<reference evidence="4 5" key="1">
    <citation type="journal article" date="2016" name="Mol. Biol. Evol.">
        <title>Comparative Genomics of Early-Diverging Mushroom-Forming Fungi Provides Insights into the Origins of Lignocellulose Decay Capabilities.</title>
        <authorList>
            <person name="Nagy L.G."/>
            <person name="Riley R."/>
            <person name="Tritt A."/>
            <person name="Adam C."/>
            <person name="Daum C."/>
            <person name="Floudas D."/>
            <person name="Sun H."/>
            <person name="Yadav J.S."/>
            <person name="Pangilinan J."/>
            <person name="Larsson K.H."/>
            <person name="Matsuura K."/>
            <person name="Barry K."/>
            <person name="Labutti K."/>
            <person name="Kuo R."/>
            <person name="Ohm R.A."/>
            <person name="Bhattacharya S.S."/>
            <person name="Shirouzu T."/>
            <person name="Yoshinaga Y."/>
            <person name="Martin F.M."/>
            <person name="Grigoriev I.V."/>
            <person name="Hibbett D.S."/>
        </authorList>
    </citation>
    <scope>NUCLEOTIDE SEQUENCE [LARGE SCALE GENOMIC DNA]</scope>
    <source>
        <strain evidence="4 5">HHB12029</strain>
    </source>
</reference>
<evidence type="ECO:0000256" key="2">
    <source>
        <dbReference type="SAM" id="SignalP"/>
    </source>
</evidence>
<evidence type="ECO:0000256" key="1">
    <source>
        <dbReference type="SAM" id="MobiDB-lite"/>
    </source>
</evidence>
<feature type="domain" description="DUF1996" evidence="3">
    <location>
        <begin position="34"/>
        <end position="273"/>
    </location>
</feature>
<name>A0A165DPS0_EXIGL</name>
<sequence>MWSFALFFAVLPLAHAAGDAFVVNCAPLTTQRSDPIVSPGVASGHVHTVVGGNAFSRNMSSSEAPLQSNATTCDKKLDHSIYWIPQLYHQGEDGKFELVHFNGAAIYYLNRACNYTEDLYCDKSKFAAAFPPGMRMIAGDTTRRTQNDSDITNRAVSYMCMNDDESHEVHGFPETSCKTLRAQVFFPSCWDGVNIDSANHKDHVSYPTGHYTGDFGGGVCPTTHPIGLISLFFEFFFDTSAYGPNDPNAASRLVWANGDATGLGLHGDFMMGWTDVDALAHAHETCNGPGDLCPINVLGSSPSEPPQPGPAPLLVPAVYEENVGLDGSKLDKLPGNNPVTTSASNAISAPGPAQPPIEESSQLPTASAPGPVSVPATTSVELPTMSAPGPVSLPPAETSTVDSSSPIVTQSSSSASATATRVHHHHHRPHHQRRALLL</sequence>
<dbReference type="Proteomes" id="UP000077266">
    <property type="component" value="Unassembled WGS sequence"/>
</dbReference>
<keyword evidence="2" id="KW-0732">Signal</keyword>
<feature type="region of interest" description="Disordered" evidence="1">
    <location>
        <begin position="326"/>
        <end position="438"/>
    </location>
</feature>
<dbReference type="EMBL" id="KV426200">
    <property type="protein sequence ID" value="KZV85065.1"/>
    <property type="molecule type" value="Genomic_DNA"/>
</dbReference>
<dbReference type="Pfam" id="PF09362">
    <property type="entry name" value="DUF1996"/>
    <property type="match status" value="1"/>
</dbReference>
<dbReference type="InterPro" id="IPR018535">
    <property type="entry name" value="DUF1996"/>
</dbReference>
<dbReference type="PANTHER" id="PTHR43662:SF3">
    <property type="entry name" value="DOMAIN PROTEIN, PUTATIVE (AFU_ORTHOLOGUE AFUA_6G11970)-RELATED"/>
    <property type="match status" value="1"/>
</dbReference>
<feature type="compositionally biased region" description="Polar residues" evidence="1">
    <location>
        <begin position="337"/>
        <end position="347"/>
    </location>
</feature>
<feature type="chain" id="PRO_5007856738" description="DUF1996 domain-containing protein" evidence="2">
    <location>
        <begin position="17"/>
        <end position="438"/>
    </location>
</feature>
<feature type="signal peptide" evidence="2">
    <location>
        <begin position="1"/>
        <end position="16"/>
    </location>
</feature>
<dbReference type="PANTHER" id="PTHR43662">
    <property type="match status" value="1"/>
</dbReference>
<dbReference type="InParanoid" id="A0A165DPS0"/>
<feature type="compositionally biased region" description="Low complexity" evidence="1">
    <location>
        <begin position="403"/>
        <end position="420"/>
    </location>
</feature>
<evidence type="ECO:0000313" key="4">
    <source>
        <dbReference type="EMBL" id="KZV85065.1"/>
    </source>
</evidence>
<dbReference type="STRING" id="1314781.A0A165DPS0"/>
<accession>A0A165DPS0</accession>
<dbReference type="OrthoDB" id="74764at2759"/>
<proteinExistence type="predicted"/>
<gene>
    <name evidence="4" type="ORF">EXIGLDRAFT_654387</name>
</gene>
<organism evidence="4 5">
    <name type="scientific">Exidia glandulosa HHB12029</name>
    <dbReference type="NCBI Taxonomy" id="1314781"/>
    <lineage>
        <taxon>Eukaryota</taxon>
        <taxon>Fungi</taxon>
        <taxon>Dikarya</taxon>
        <taxon>Basidiomycota</taxon>
        <taxon>Agaricomycotina</taxon>
        <taxon>Agaricomycetes</taxon>
        <taxon>Auriculariales</taxon>
        <taxon>Exidiaceae</taxon>
        <taxon>Exidia</taxon>
    </lineage>
</organism>
<dbReference type="AlphaFoldDB" id="A0A165DPS0"/>
<evidence type="ECO:0000313" key="5">
    <source>
        <dbReference type="Proteomes" id="UP000077266"/>
    </source>
</evidence>
<feature type="compositionally biased region" description="Basic residues" evidence="1">
    <location>
        <begin position="421"/>
        <end position="438"/>
    </location>
</feature>